<sequence length="51" mass="5764">MVTSHFFQTIMPVKAFPTRFYPPGASAKAETPTLQKMFDSTLSLVGWMVLR</sequence>
<dbReference type="Proteomes" id="UP000183994">
    <property type="component" value="Unassembled WGS sequence"/>
</dbReference>
<keyword evidence="2" id="KW-1185">Reference proteome</keyword>
<reference evidence="2" key="1">
    <citation type="submission" date="2016-11" db="EMBL/GenBank/DDBJ databases">
        <authorList>
            <person name="Varghese N."/>
            <person name="Submissions S."/>
        </authorList>
    </citation>
    <scope>NUCLEOTIDE SEQUENCE [LARGE SCALE GENOMIC DNA]</scope>
    <source>
        <strain evidence="2">DSM 16219</strain>
    </source>
</reference>
<accession>A0A1M6ZAK4</accession>
<evidence type="ECO:0000313" key="1">
    <source>
        <dbReference type="EMBL" id="SHL27481.1"/>
    </source>
</evidence>
<protein>
    <submittedName>
        <fullName evidence="1">Uncharacterized protein</fullName>
    </submittedName>
</protein>
<organism evidence="1 2">
    <name type="scientific">Desulfatibacillum alkenivorans DSM 16219</name>
    <dbReference type="NCBI Taxonomy" id="1121393"/>
    <lineage>
        <taxon>Bacteria</taxon>
        <taxon>Pseudomonadati</taxon>
        <taxon>Thermodesulfobacteriota</taxon>
        <taxon>Desulfobacteria</taxon>
        <taxon>Desulfobacterales</taxon>
        <taxon>Desulfatibacillaceae</taxon>
        <taxon>Desulfatibacillum</taxon>
    </lineage>
</organism>
<name>A0A1M6ZAK4_9BACT</name>
<proteinExistence type="predicted"/>
<dbReference type="AlphaFoldDB" id="A0A1M6ZAK4"/>
<evidence type="ECO:0000313" key="2">
    <source>
        <dbReference type="Proteomes" id="UP000183994"/>
    </source>
</evidence>
<dbReference type="EMBL" id="FQZU01000056">
    <property type="protein sequence ID" value="SHL27481.1"/>
    <property type="molecule type" value="Genomic_DNA"/>
</dbReference>
<gene>
    <name evidence="1" type="ORF">SAMN02745216_04936</name>
</gene>